<dbReference type="AlphaFoldDB" id="H7EHI4"/>
<evidence type="ECO:0000313" key="2">
    <source>
        <dbReference type="Proteomes" id="UP000003571"/>
    </source>
</evidence>
<keyword evidence="2" id="KW-1185">Reference proteome</keyword>
<dbReference type="STRING" id="907348.TresaDRAFT_2583"/>
<evidence type="ECO:0000313" key="1">
    <source>
        <dbReference type="EMBL" id="EIC02930.1"/>
    </source>
</evidence>
<comment type="caution">
    <text evidence="1">The sequence shown here is derived from an EMBL/GenBank/DDBJ whole genome shotgun (WGS) entry which is preliminary data.</text>
</comment>
<dbReference type="EMBL" id="AGRW01000028">
    <property type="protein sequence ID" value="EIC02930.1"/>
    <property type="molecule type" value="Genomic_DNA"/>
</dbReference>
<reference evidence="1 2" key="1">
    <citation type="submission" date="2011-09" db="EMBL/GenBank/DDBJ databases">
        <title>The draft genome of Treponema saccharophilum DSM 2985.</title>
        <authorList>
            <consortium name="US DOE Joint Genome Institute (JGI-PGF)"/>
            <person name="Lucas S."/>
            <person name="Copeland A."/>
            <person name="Lapidus A."/>
            <person name="Glavina del Rio T."/>
            <person name="Dalin E."/>
            <person name="Tice H."/>
            <person name="Bruce D."/>
            <person name="Goodwin L."/>
            <person name="Pitluck S."/>
            <person name="Peters L."/>
            <person name="Kyrpides N."/>
            <person name="Mavromatis K."/>
            <person name="Ivanova N."/>
            <person name="Markowitz V."/>
            <person name="Cheng J.-F."/>
            <person name="Hugenholtz P."/>
            <person name="Woyke T."/>
            <person name="Wu D."/>
            <person name="Gronow S."/>
            <person name="Wellnitz S."/>
            <person name="Brambilla E."/>
            <person name="Klenk H.-P."/>
            <person name="Eisen J.A."/>
        </authorList>
    </citation>
    <scope>NUCLEOTIDE SEQUENCE [LARGE SCALE GENOMIC DNA]</scope>
    <source>
        <strain evidence="1 2">DSM 2985</strain>
    </source>
</reference>
<protein>
    <submittedName>
        <fullName evidence="1">Uncharacterized protein</fullName>
    </submittedName>
</protein>
<dbReference type="RefSeq" id="WP_002702112.1">
    <property type="nucleotide sequence ID" value="NZ_AGRW01000028.1"/>
</dbReference>
<dbReference type="PATRIC" id="fig|907348.3.peg.251"/>
<dbReference type="Proteomes" id="UP000003571">
    <property type="component" value="Unassembled WGS sequence"/>
</dbReference>
<organism evidence="1 2">
    <name type="scientific">Treponema saccharophilum DSM 2985</name>
    <dbReference type="NCBI Taxonomy" id="907348"/>
    <lineage>
        <taxon>Bacteria</taxon>
        <taxon>Pseudomonadati</taxon>
        <taxon>Spirochaetota</taxon>
        <taxon>Spirochaetia</taxon>
        <taxon>Spirochaetales</taxon>
        <taxon>Treponemataceae</taxon>
        <taxon>Treponema</taxon>
    </lineage>
</organism>
<gene>
    <name evidence="1" type="ORF">TresaDRAFT_2583</name>
</gene>
<name>H7EHI4_9SPIR</name>
<proteinExistence type="predicted"/>
<accession>H7EHI4</accession>
<sequence length="130" mass="14672">MNDDEFVAEIFRRMKAMLEDERAECASNSRLGEEIRDEIVGCYDEDLSALSSLMPKISGVDSLFGLDDEDFALALSLMENYAESFVVDGTDSRALSETEEEYSRLADLIFDMYGEFEEDDGDDLEADDDD</sequence>